<dbReference type="AlphaFoldDB" id="A0A561Q5U2"/>
<dbReference type="Proteomes" id="UP000320811">
    <property type="component" value="Unassembled WGS sequence"/>
</dbReference>
<evidence type="ECO:0000313" key="2">
    <source>
        <dbReference type="EMBL" id="TWF45713.1"/>
    </source>
</evidence>
<reference evidence="2 3" key="1">
    <citation type="submission" date="2019-06" db="EMBL/GenBank/DDBJ databases">
        <title>Sorghum-associated microbial communities from plants grown in Nebraska, USA.</title>
        <authorList>
            <person name="Schachtman D."/>
        </authorList>
    </citation>
    <scope>NUCLEOTIDE SEQUENCE [LARGE SCALE GENOMIC DNA]</scope>
    <source>
        <strain evidence="2 3">1209</strain>
    </source>
</reference>
<dbReference type="EMBL" id="VIWO01000001">
    <property type="protein sequence ID" value="TWF45713.1"/>
    <property type="molecule type" value="Genomic_DNA"/>
</dbReference>
<comment type="caution">
    <text evidence="2">The sequence shown here is derived from an EMBL/GenBank/DDBJ whole genome shotgun (WGS) entry which is preliminary data.</text>
</comment>
<accession>A0A561Q5U2</accession>
<dbReference type="OrthoDB" id="641005at2"/>
<dbReference type="SUPFAM" id="SSF52402">
    <property type="entry name" value="Adenine nucleotide alpha hydrolases-like"/>
    <property type="match status" value="2"/>
</dbReference>
<dbReference type="PANTHER" id="PTHR46268:SF6">
    <property type="entry name" value="UNIVERSAL STRESS PROTEIN UP12"/>
    <property type="match status" value="1"/>
</dbReference>
<organism evidence="2 3">
    <name type="scientific">Chitinophaga polysaccharea</name>
    <dbReference type="NCBI Taxonomy" id="1293035"/>
    <lineage>
        <taxon>Bacteria</taxon>
        <taxon>Pseudomonadati</taxon>
        <taxon>Bacteroidota</taxon>
        <taxon>Chitinophagia</taxon>
        <taxon>Chitinophagales</taxon>
        <taxon>Chitinophagaceae</taxon>
        <taxon>Chitinophaga</taxon>
    </lineage>
</organism>
<sequence length="280" mass="31644">MKKIIVVLDGLRFRQNAVDYAIAVTKSEKSHLVGVFLEDFTYRSYGFYELVDEAGKVTDQRITALSEHDKNLRDNAVARFEEICQRAGLNYSIHRNKNIAIEELLHESIYADLLVIDAHESFTRSQEEAPSRFIRHLLADAACPVLMVPDPYQPIGKIALLFDSSPASVQAVRMFDYLLPGMKQLPIEVITVKSAAEDFHLPDGKLMKEFMKRHFPDAHYNVLKGIPEDEIVQLVNEMNSNTLIVLGAYARSGISRWLRPSMADILVEGTSVPLFIAHSK</sequence>
<proteinExistence type="inferred from homology"/>
<dbReference type="PANTHER" id="PTHR46268">
    <property type="entry name" value="STRESS RESPONSE PROTEIN NHAX"/>
    <property type="match status" value="1"/>
</dbReference>
<dbReference type="Gene3D" id="3.40.50.12370">
    <property type="match status" value="1"/>
</dbReference>
<evidence type="ECO:0000313" key="3">
    <source>
        <dbReference type="Proteomes" id="UP000320811"/>
    </source>
</evidence>
<evidence type="ECO:0000256" key="1">
    <source>
        <dbReference type="ARBA" id="ARBA00008791"/>
    </source>
</evidence>
<evidence type="ECO:0008006" key="4">
    <source>
        <dbReference type="Google" id="ProtNLM"/>
    </source>
</evidence>
<dbReference type="CDD" id="cd00293">
    <property type="entry name" value="USP-like"/>
    <property type="match status" value="1"/>
</dbReference>
<comment type="similarity">
    <text evidence="1">Belongs to the universal stress protein A family.</text>
</comment>
<keyword evidence="3" id="KW-1185">Reference proteome</keyword>
<protein>
    <recommendedName>
        <fullName evidence="4">Nucleotide-binding universal stress UspA family protein</fullName>
    </recommendedName>
</protein>
<name>A0A561Q5U2_9BACT</name>
<dbReference type="RefSeq" id="WP_145665133.1">
    <property type="nucleotide sequence ID" value="NZ_VIWO01000001.1"/>
</dbReference>
<gene>
    <name evidence="2" type="ORF">FHW36_1011644</name>
</gene>